<feature type="region of interest" description="Disordered" evidence="1">
    <location>
        <begin position="58"/>
        <end position="106"/>
    </location>
</feature>
<keyword evidence="2" id="KW-0812">Transmembrane</keyword>
<evidence type="ECO:0000259" key="3">
    <source>
        <dbReference type="Pfam" id="PF13399"/>
    </source>
</evidence>
<dbReference type="Pfam" id="PF13399">
    <property type="entry name" value="LytR_C"/>
    <property type="match status" value="1"/>
</dbReference>
<gene>
    <name evidence="4" type="ORF">NCTC9935_02023</name>
</gene>
<reference evidence="4 5" key="1">
    <citation type="submission" date="2018-06" db="EMBL/GenBank/DDBJ databases">
        <authorList>
            <consortium name="Pathogen Informatics"/>
            <person name="Doyle S."/>
        </authorList>
    </citation>
    <scope>NUCLEOTIDE SEQUENCE [LARGE SCALE GENOMIC DNA]</scope>
    <source>
        <strain evidence="4 5">NCTC9935</strain>
    </source>
</reference>
<dbReference type="Gene3D" id="3.30.70.2390">
    <property type="match status" value="1"/>
</dbReference>
<keyword evidence="2" id="KW-1133">Transmembrane helix</keyword>
<feature type="domain" description="LytR/CpsA/Psr regulator C-terminal" evidence="3">
    <location>
        <begin position="113"/>
        <end position="193"/>
    </location>
</feature>
<organism evidence="4 5">
    <name type="scientific">Schaalia odontolytica</name>
    <dbReference type="NCBI Taxonomy" id="1660"/>
    <lineage>
        <taxon>Bacteria</taxon>
        <taxon>Bacillati</taxon>
        <taxon>Actinomycetota</taxon>
        <taxon>Actinomycetes</taxon>
        <taxon>Actinomycetales</taxon>
        <taxon>Actinomycetaceae</taxon>
        <taxon>Schaalia</taxon>
    </lineage>
</organism>
<keyword evidence="2" id="KW-0472">Membrane</keyword>
<proteinExistence type="predicted"/>
<evidence type="ECO:0000256" key="2">
    <source>
        <dbReference type="SAM" id="Phobius"/>
    </source>
</evidence>
<evidence type="ECO:0000313" key="4">
    <source>
        <dbReference type="EMBL" id="SPT56481.1"/>
    </source>
</evidence>
<dbReference type="AlphaFoldDB" id="A0A2X0VS56"/>
<feature type="compositionally biased region" description="Basic and acidic residues" evidence="1">
    <location>
        <begin position="1"/>
        <end position="15"/>
    </location>
</feature>
<feature type="region of interest" description="Disordered" evidence="1">
    <location>
        <begin position="1"/>
        <end position="27"/>
    </location>
</feature>
<dbReference type="STRING" id="1660.APY09_01360"/>
<dbReference type="EMBL" id="UAPR01000015">
    <property type="protein sequence ID" value="SPT56481.1"/>
    <property type="molecule type" value="Genomic_DNA"/>
</dbReference>
<keyword evidence="5" id="KW-1185">Reference proteome</keyword>
<dbReference type="InterPro" id="IPR027381">
    <property type="entry name" value="LytR/CpsA/Psr_C"/>
</dbReference>
<evidence type="ECO:0000313" key="5">
    <source>
        <dbReference type="Proteomes" id="UP000250192"/>
    </source>
</evidence>
<feature type="transmembrane region" description="Helical" evidence="2">
    <location>
        <begin position="31"/>
        <end position="50"/>
    </location>
</feature>
<protein>
    <recommendedName>
        <fullName evidence="3">LytR/CpsA/Psr regulator C-terminal domain-containing protein</fullName>
    </recommendedName>
</protein>
<sequence length="194" mass="20031">MSSQYPRDEFDRAGEDMPVGMHRPKPSKWKNVWPFLAILVIVPALGWAAATALSRQQTTTPAAPPTGVSAAPSSSASPTAEPTADATAPAEPTPSPSSSSPSASAEPDYGAVIQVLNGTGTQGYAGQQAQILNQAGYAGTSAANADGWTTQTSTVFYEDPRMEGTAKDIASKLGISSVRQESGLGDPDIVVILR</sequence>
<accession>A0A2X0VS56</accession>
<name>A0A2X0VS56_9ACTO</name>
<dbReference type="Proteomes" id="UP000250192">
    <property type="component" value="Unassembled WGS sequence"/>
</dbReference>
<evidence type="ECO:0000256" key="1">
    <source>
        <dbReference type="SAM" id="MobiDB-lite"/>
    </source>
</evidence>